<dbReference type="PANTHER" id="PTHR46679">
    <property type="match status" value="1"/>
</dbReference>
<evidence type="ECO:0000313" key="2">
    <source>
        <dbReference type="EMBL" id="VDL71753.1"/>
    </source>
</evidence>
<proteinExistence type="predicted"/>
<keyword evidence="3" id="KW-1185">Reference proteome</keyword>
<dbReference type="InterPro" id="IPR002109">
    <property type="entry name" value="Glutaredoxin"/>
</dbReference>
<reference evidence="2 3" key="2">
    <citation type="submission" date="2018-11" db="EMBL/GenBank/DDBJ databases">
        <authorList>
            <consortium name="Pathogen Informatics"/>
        </authorList>
    </citation>
    <scope>NUCLEOTIDE SEQUENCE [LARGE SCALE GENOMIC DNA]</scope>
</reference>
<dbReference type="Gene3D" id="3.40.30.10">
    <property type="entry name" value="Glutaredoxin"/>
    <property type="match status" value="1"/>
</dbReference>
<dbReference type="PANTHER" id="PTHR46679:SF4">
    <property type="entry name" value="GLUTAREDOXIN DOMAIN-CONTAINING PROTEIN"/>
    <property type="match status" value="1"/>
</dbReference>
<dbReference type="STRING" id="27835.A0A0N4XYJ7"/>
<feature type="domain" description="Glutaredoxin" evidence="1">
    <location>
        <begin position="123"/>
        <end position="188"/>
    </location>
</feature>
<dbReference type="EMBL" id="UYSL01019970">
    <property type="protein sequence ID" value="VDL71753.1"/>
    <property type="molecule type" value="Genomic_DNA"/>
</dbReference>
<gene>
    <name evidence="2" type="ORF">NBR_LOCUS8164</name>
</gene>
<evidence type="ECO:0000313" key="3">
    <source>
        <dbReference type="Proteomes" id="UP000271162"/>
    </source>
</evidence>
<dbReference type="Proteomes" id="UP000271162">
    <property type="component" value="Unassembled WGS sequence"/>
</dbReference>
<evidence type="ECO:0000313" key="4">
    <source>
        <dbReference type="WBParaSite" id="NBR_0000816301-mRNA-1"/>
    </source>
</evidence>
<dbReference type="InterPro" id="IPR014025">
    <property type="entry name" value="Glutaredoxin_subgr"/>
</dbReference>
<accession>A0A0N4XYJ7</accession>
<evidence type="ECO:0000259" key="1">
    <source>
        <dbReference type="Pfam" id="PF00462"/>
    </source>
</evidence>
<reference evidence="4" key="1">
    <citation type="submission" date="2017-02" db="UniProtKB">
        <authorList>
            <consortium name="WormBaseParasite"/>
        </authorList>
    </citation>
    <scope>IDENTIFICATION</scope>
</reference>
<dbReference type="GO" id="GO:0005739">
    <property type="term" value="C:mitochondrion"/>
    <property type="evidence" value="ECO:0007669"/>
    <property type="project" value="TreeGrafter"/>
</dbReference>
<dbReference type="InterPro" id="IPR036249">
    <property type="entry name" value="Thioredoxin-like_sf"/>
</dbReference>
<dbReference type="SUPFAM" id="SSF52833">
    <property type="entry name" value="Thioredoxin-like"/>
    <property type="match status" value="1"/>
</dbReference>
<dbReference type="Pfam" id="PF00462">
    <property type="entry name" value="Glutaredoxin"/>
    <property type="match status" value="1"/>
</dbReference>
<dbReference type="PRINTS" id="PR00160">
    <property type="entry name" value="GLUTAREDOXIN"/>
</dbReference>
<dbReference type="GO" id="GO:0015035">
    <property type="term" value="F:protein-disulfide reductase activity"/>
    <property type="evidence" value="ECO:0007669"/>
    <property type="project" value="TreeGrafter"/>
</dbReference>
<dbReference type="PROSITE" id="PS51354">
    <property type="entry name" value="GLUTAREDOXIN_2"/>
    <property type="match status" value="1"/>
</dbReference>
<sequence>MTVLEQIADVAETYIVTGAARAALTPRRERSSRFTPFPRLGTSFARLSVPAAFSAEQGEFLVEGSEAAYRRLVEGIMPPQEHDERRITAIAKNPKLYNNGRSSYALGYSYAGYIKRQARRYPIMMYTLVQCVPCQRAKHMLAVNYSDVAAHFLEIVGHEDWQRQLQADLHRITGQVTFPYIFICGRHIGGMI</sequence>
<organism evidence="4">
    <name type="scientific">Nippostrongylus brasiliensis</name>
    <name type="common">Rat hookworm</name>
    <dbReference type="NCBI Taxonomy" id="27835"/>
    <lineage>
        <taxon>Eukaryota</taxon>
        <taxon>Metazoa</taxon>
        <taxon>Ecdysozoa</taxon>
        <taxon>Nematoda</taxon>
        <taxon>Chromadorea</taxon>
        <taxon>Rhabditida</taxon>
        <taxon>Rhabditina</taxon>
        <taxon>Rhabditomorpha</taxon>
        <taxon>Strongyloidea</taxon>
        <taxon>Heligmosomidae</taxon>
        <taxon>Nippostrongylus</taxon>
    </lineage>
</organism>
<name>A0A0N4XYJ7_NIPBR</name>
<protein>
    <submittedName>
        <fullName evidence="4">Glutaredoxin domain-containing protein</fullName>
    </submittedName>
</protein>
<dbReference type="WBParaSite" id="NBR_0000816301-mRNA-1">
    <property type="protein sequence ID" value="NBR_0000816301-mRNA-1"/>
    <property type="gene ID" value="NBR_0000816301"/>
</dbReference>
<dbReference type="AlphaFoldDB" id="A0A0N4XYJ7"/>